<evidence type="ECO:0000313" key="2">
    <source>
        <dbReference type="EMBL" id="EGY21327.1"/>
    </source>
</evidence>
<dbReference type="HOGENOM" id="CLU_045176_0_0_1"/>
<dbReference type="OrthoDB" id="4832734at2759"/>
<dbReference type="InParanoid" id="G2WX72"/>
<reference evidence="2 3" key="1">
    <citation type="submission" date="2008-03" db="EMBL/GenBank/DDBJ databases">
        <title>The Genome Sequence of Verticillium dahliae VdLs.17.</title>
        <authorList>
            <consortium name="The Broad Institute Genome Sequencing Platform"/>
            <person name="Ma L.-J.J."/>
            <person name="Klosterman S.J."/>
            <person name="Subbarao K."/>
            <person name="Dobinson K."/>
            <person name="Veronese P."/>
            <person name="Kang S."/>
            <person name="Gold S.E."/>
            <person name="Young S."/>
            <person name="Jaffe D."/>
            <person name="Gnerre S."/>
            <person name="Berlin A."/>
            <person name="Heiman D."/>
            <person name="Hepburn T."/>
            <person name="Sykes S."/>
            <person name="Alvarado L."/>
            <person name="Kodira C.D."/>
            <person name="Lander E."/>
            <person name="Galagan J."/>
            <person name="Nusbaum C."/>
            <person name="Birren B."/>
        </authorList>
    </citation>
    <scope>NUCLEOTIDE SEQUENCE [LARGE SCALE GENOMIC DNA]</scope>
    <source>
        <strain evidence="3">VdLs.17 / ATCC MYA-4575 / FGSC 10137</strain>
    </source>
</reference>
<dbReference type="KEGG" id="vda:VDAG_02851"/>
<evidence type="ECO:0000256" key="1">
    <source>
        <dbReference type="SAM" id="MobiDB-lite"/>
    </source>
</evidence>
<dbReference type="GeneID" id="20704314"/>
<accession>G2WX72</accession>
<feature type="compositionally biased region" description="Basic and acidic residues" evidence="1">
    <location>
        <begin position="17"/>
        <end position="44"/>
    </location>
</feature>
<organism evidence="2 3">
    <name type="scientific">Verticillium dahliae (strain VdLs.17 / ATCC MYA-4575 / FGSC 10137)</name>
    <name type="common">Verticillium wilt</name>
    <dbReference type="NCBI Taxonomy" id="498257"/>
    <lineage>
        <taxon>Eukaryota</taxon>
        <taxon>Fungi</taxon>
        <taxon>Dikarya</taxon>
        <taxon>Ascomycota</taxon>
        <taxon>Pezizomycotina</taxon>
        <taxon>Sordariomycetes</taxon>
        <taxon>Hypocreomycetidae</taxon>
        <taxon>Glomerellales</taxon>
        <taxon>Plectosphaerellaceae</taxon>
        <taxon>Verticillium</taxon>
    </lineage>
</organism>
<dbReference type="eggNOG" id="ENOG502T5BD">
    <property type="taxonomic scope" value="Eukaryota"/>
</dbReference>
<gene>
    <name evidence="2" type="ORF">VDAG_02851</name>
</gene>
<name>G2WX72_VERDV</name>
<protein>
    <submittedName>
        <fullName evidence="2">Uncharacterized protein</fullName>
    </submittedName>
</protein>
<dbReference type="Proteomes" id="UP000001611">
    <property type="component" value="Chromosome 3"/>
</dbReference>
<proteinExistence type="predicted"/>
<dbReference type="EMBL" id="DS572698">
    <property type="protein sequence ID" value="EGY21327.1"/>
    <property type="molecule type" value="Genomic_DNA"/>
</dbReference>
<dbReference type="RefSeq" id="XP_009651799.1">
    <property type="nucleotide sequence ID" value="XM_009653504.1"/>
</dbReference>
<sequence>MTSAHFSAAKQQRGRGRAFDGEVYREVEVSEGHPEKPPNKEILEHYTVLARKPPDGDDGEGDKVQCGRHRGDDDDDEEGPGASIIARAGTESNAPEAGTLISDDAERGMIHKAFRPQIRIFFFLIFTCRKHDRDTGNCSPGAQYQHQAETSPYPPSLGSEEIISKSMSAVSGSDASAGSTLPSSISGVGDQPNLSSIGHINDTPADIKWPDQTDHDLIERRVAQGTQDGPKLAMAPLENFRFKGQPYDLIVGFLVKGVLHVWRLHREVVYPRCYAVKFHGKQDVRLQFLVARFVSETDNAVPSVGASIRSGVVSFQHRPGDDCGGNPEHLGASWYQTPHHMFRSMYQESGPSVTLTPRFTLQDCLTCVKLGHWLNDTLLQAYERGMGAFLNERLTAWLSAYPAPPQGQQCSSDDVACVFARLASKPWYRDMLFGECLDDLRILLEKKRQLLLQDSAWARRVEEVPELGVLMGMDLIEL</sequence>
<dbReference type="AlphaFoldDB" id="G2WX72"/>
<feature type="region of interest" description="Disordered" evidence="1">
    <location>
        <begin position="1"/>
        <end position="98"/>
    </location>
</feature>
<evidence type="ECO:0000313" key="3">
    <source>
        <dbReference type="Proteomes" id="UP000001611"/>
    </source>
</evidence>
<keyword evidence="3" id="KW-1185">Reference proteome</keyword>
<feature type="compositionally biased region" description="Basic and acidic residues" evidence="1">
    <location>
        <begin position="61"/>
        <end position="72"/>
    </location>
</feature>